<dbReference type="PANTHER" id="PTHR48218:SF3">
    <property type="entry name" value="OS07G0170800 PROTEIN"/>
    <property type="match status" value="1"/>
</dbReference>
<dbReference type="AlphaFoldDB" id="A0A9Q0JZS9"/>
<organism evidence="3 4">
    <name type="scientific">Protea cynaroides</name>
    <dbReference type="NCBI Taxonomy" id="273540"/>
    <lineage>
        <taxon>Eukaryota</taxon>
        <taxon>Viridiplantae</taxon>
        <taxon>Streptophyta</taxon>
        <taxon>Embryophyta</taxon>
        <taxon>Tracheophyta</taxon>
        <taxon>Spermatophyta</taxon>
        <taxon>Magnoliopsida</taxon>
        <taxon>Proteales</taxon>
        <taxon>Proteaceae</taxon>
        <taxon>Protea</taxon>
    </lineage>
</organism>
<evidence type="ECO:0000313" key="3">
    <source>
        <dbReference type="EMBL" id="KAJ4956645.1"/>
    </source>
</evidence>
<dbReference type="Pfam" id="PF12937">
    <property type="entry name" value="F-box-like"/>
    <property type="match status" value="1"/>
</dbReference>
<feature type="domain" description="F-box" evidence="2">
    <location>
        <begin position="87"/>
        <end position="123"/>
    </location>
</feature>
<protein>
    <recommendedName>
        <fullName evidence="2">F-box domain-containing protein</fullName>
    </recommendedName>
</protein>
<gene>
    <name evidence="3" type="ORF">NE237_013428</name>
</gene>
<evidence type="ECO:0000259" key="2">
    <source>
        <dbReference type="Pfam" id="PF12937"/>
    </source>
</evidence>
<dbReference type="InterPro" id="IPR036047">
    <property type="entry name" value="F-box-like_dom_sf"/>
</dbReference>
<reference evidence="3" key="1">
    <citation type="journal article" date="2023" name="Plant J.">
        <title>The genome of the king protea, Protea cynaroides.</title>
        <authorList>
            <person name="Chang J."/>
            <person name="Duong T.A."/>
            <person name="Schoeman C."/>
            <person name="Ma X."/>
            <person name="Roodt D."/>
            <person name="Barker N."/>
            <person name="Li Z."/>
            <person name="Van de Peer Y."/>
            <person name="Mizrachi E."/>
        </authorList>
    </citation>
    <scope>NUCLEOTIDE SEQUENCE</scope>
    <source>
        <tissue evidence="3">Young leaves</tissue>
    </source>
</reference>
<comment type="caution">
    <text evidence="3">The sequence shown here is derived from an EMBL/GenBank/DDBJ whole genome shotgun (WGS) entry which is preliminary data.</text>
</comment>
<feature type="region of interest" description="Disordered" evidence="1">
    <location>
        <begin position="1"/>
        <end position="72"/>
    </location>
</feature>
<evidence type="ECO:0000256" key="1">
    <source>
        <dbReference type="SAM" id="MobiDB-lite"/>
    </source>
</evidence>
<proteinExistence type="predicted"/>
<dbReference type="SUPFAM" id="SSF81383">
    <property type="entry name" value="F-box domain"/>
    <property type="match status" value="1"/>
</dbReference>
<evidence type="ECO:0000313" key="4">
    <source>
        <dbReference type="Proteomes" id="UP001141806"/>
    </source>
</evidence>
<dbReference type="OrthoDB" id="3219396at2759"/>
<sequence length="287" mass="32939">MAKTVQVEKQKKKQQQQRVEDTGEVGEELMSGDSKAVGEGGRVVPTWDKGKKRKRFVEEEEDKVKEEEEEEESSELLQDPLVVFGSDIMLMILSRLDARSVALSLLVSNGWQGVASSDRLWSSKLEELWLGKAHIPRSSQVQGISKLAAYSLSVMDAKRARIRKEDLCDHVWEFRFTKAAPEYWRNLDPSWKGTGPSMRRYFHPDGSQTADSGDQVWGGHECTYSVVTSFVEDGRIREHYVRINRWPQMYVSRKQDWSWELGNHLYCYSSIPDAEKEGGTGPFFPVW</sequence>
<keyword evidence="4" id="KW-1185">Reference proteome</keyword>
<dbReference type="PANTHER" id="PTHR48218">
    <property type="entry name" value="F-BOX DOMAIN CONTAINING PROTEIN"/>
    <property type="match status" value="1"/>
</dbReference>
<dbReference type="InterPro" id="IPR001810">
    <property type="entry name" value="F-box_dom"/>
</dbReference>
<name>A0A9Q0JZS9_9MAGN</name>
<dbReference type="EMBL" id="JAMYWD010000011">
    <property type="protein sequence ID" value="KAJ4956645.1"/>
    <property type="molecule type" value="Genomic_DNA"/>
</dbReference>
<dbReference type="Proteomes" id="UP001141806">
    <property type="component" value="Unassembled WGS sequence"/>
</dbReference>
<accession>A0A9Q0JZS9</accession>
<dbReference type="Gene3D" id="1.20.1280.50">
    <property type="match status" value="1"/>
</dbReference>